<evidence type="ECO:0000256" key="4">
    <source>
        <dbReference type="SAM" id="Phobius"/>
    </source>
</evidence>
<dbReference type="PANTHER" id="PTHR23268:SF28">
    <property type="entry name" value="T CELL RECEPTOR BETA VARIABLE 19"/>
    <property type="match status" value="1"/>
</dbReference>
<dbReference type="GO" id="GO:0007166">
    <property type="term" value="P:cell surface receptor signaling pathway"/>
    <property type="evidence" value="ECO:0000318"/>
    <property type="project" value="GO_Central"/>
</dbReference>
<feature type="domain" description="Ig-like" evidence="5">
    <location>
        <begin position="1"/>
        <end position="94"/>
    </location>
</feature>
<feature type="domain" description="Ig-like" evidence="5">
    <location>
        <begin position="120"/>
        <end position="229"/>
    </location>
</feature>
<dbReference type="EMBL" id="AHAT01031870">
    <property type="status" value="NOT_ANNOTATED_CDS"/>
    <property type="molecule type" value="Genomic_DNA"/>
</dbReference>
<dbReference type="InterPro" id="IPR007110">
    <property type="entry name" value="Ig-like_dom"/>
</dbReference>
<dbReference type="EMBL" id="AHAT01031871">
    <property type="status" value="NOT_ANNOTATED_CDS"/>
    <property type="molecule type" value="Genomic_DNA"/>
</dbReference>
<evidence type="ECO:0000256" key="2">
    <source>
        <dbReference type="ARBA" id="ARBA00022859"/>
    </source>
</evidence>
<evidence type="ECO:0000313" key="7">
    <source>
        <dbReference type="Proteomes" id="UP000018468"/>
    </source>
</evidence>
<dbReference type="Bgee" id="ENSLOCG00000013390">
    <property type="expression patterns" value="Expressed in bone element and 12 other cell types or tissues"/>
</dbReference>
<dbReference type="SMART" id="SM00407">
    <property type="entry name" value="IGc1"/>
    <property type="match status" value="1"/>
</dbReference>
<feature type="transmembrane region" description="Helical" evidence="4">
    <location>
        <begin position="256"/>
        <end position="276"/>
    </location>
</feature>
<keyword evidence="4" id="KW-0472">Membrane</keyword>
<dbReference type="HOGENOM" id="CLU_077975_0_0_1"/>
<accession>W5N795</accession>
<keyword evidence="7" id="KW-1185">Reference proteome</keyword>
<protein>
    <recommendedName>
        <fullName evidence="5">Ig-like domain-containing protein</fullName>
    </recommendedName>
</protein>
<reference evidence="6" key="3">
    <citation type="submission" date="2025-09" db="UniProtKB">
        <authorList>
            <consortium name="Ensembl"/>
        </authorList>
    </citation>
    <scope>IDENTIFICATION</scope>
</reference>
<dbReference type="FunFam" id="2.60.40.10:FF:000283">
    <property type="entry name" value="Immunoglobulin kappa constant"/>
    <property type="match status" value="1"/>
</dbReference>
<dbReference type="SMART" id="SM00409">
    <property type="entry name" value="IG"/>
    <property type="match status" value="2"/>
</dbReference>
<dbReference type="STRING" id="7918.ENSLOCP00000016504"/>
<dbReference type="Pfam" id="PF07686">
    <property type="entry name" value="V-set"/>
    <property type="match status" value="1"/>
</dbReference>
<dbReference type="InterPro" id="IPR013783">
    <property type="entry name" value="Ig-like_fold"/>
</dbReference>
<dbReference type="InterPro" id="IPR013106">
    <property type="entry name" value="Ig_V-set"/>
</dbReference>
<dbReference type="InterPro" id="IPR003599">
    <property type="entry name" value="Ig_sub"/>
</dbReference>
<reference evidence="6" key="2">
    <citation type="submission" date="2025-08" db="UniProtKB">
        <authorList>
            <consortium name="Ensembl"/>
        </authorList>
    </citation>
    <scope>IDENTIFICATION</scope>
</reference>
<organism evidence="6 7">
    <name type="scientific">Lepisosteus oculatus</name>
    <name type="common">Spotted gar</name>
    <dbReference type="NCBI Taxonomy" id="7918"/>
    <lineage>
        <taxon>Eukaryota</taxon>
        <taxon>Metazoa</taxon>
        <taxon>Chordata</taxon>
        <taxon>Craniata</taxon>
        <taxon>Vertebrata</taxon>
        <taxon>Euteleostomi</taxon>
        <taxon>Actinopterygii</taxon>
        <taxon>Neopterygii</taxon>
        <taxon>Holostei</taxon>
        <taxon>Semionotiformes</taxon>
        <taxon>Lepisosteidae</taxon>
        <taxon>Lepisosteus</taxon>
    </lineage>
</organism>
<dbReference type="InterPro" id="IPR003597">
    <property type="entry name" value="Ig_C1-set"/>
</dbReference>
<evidence type="ECO:0000256" key="1">
    <source>
        <dbReference type="ARBA" id="ARBA00022729"/>
    </source>
</evidence>
<dbReference type="Proteomes" id="UP000018468">
    <property type="component" value="Linkage group LG7"/>
</dbReference>
<name>W5N795_LEPOC</name>
<dbReference type="GO" id="GO:0005886">
    <property type="term" value="C:plasma membrane"/>
    <property type="evidence" value="ECO:0000318"/>
    <property type="project" value="GO_Central"/>
</dbReference>
<dbReference type="SMART" id="SM00406">
    <property type="entry name" value="IGv"/>
    <property type="match status" value="1"/>
</dbReference>
<keyword evidence="4" id="KW-0812">Transmembrane</keyword>
<dbReference type="GO" id="GO:0002376">
    <property type="term" value="P:immune system process"/>
    <property type="evidence" value="ECO:0007669"/>
    <property type="project" value="UniProtKB-KW"/>
</dbReference>
<dbReference type="AlphaFoldDB" id="W5N795"/>
<dbReference type="InParanoid" id="W5N795"/>
<dbReference type="SUPFAM" id="SSF48726">
    <property type="entry name" value="Immunoglobulin"/>
    <property type="match status" value="2"/>
</dbReference>
<dbReference type="OMA" id="RITENQW"/>
<dbReference type="PROSITE" id="PS50835">
    <property type="entry name" value="IG_LIKE"/>
    <property type="match status" value="2"/>
</dbReference>
<dbReference type="InterPro" id="IPR050413">
    <property type="entry name" value="TCR_beta_variable"/>
</dbReference>
<keyword evidence="1" id="KW-0732">Signal</keyword>
<dbReference type="PANTHER" id="PTHR23268">
    <property type="entry name" value="T-CELL RECEPTOR BETA CHAIN"/>
    <property type="match status" value="1"/>
</dbReference>
<keyword evidence="3" id="KW-1015">Disulfide bond</keyword>
<reference evidence="7" key="1">
    <citation type="submission" date="2011-12" db="EMBL/GenBank/DDBJ databases">
        <title>The Draft Genome of Lepisosteus oculatus.</title>
        <authorList>
            <consortium name="The Broad Institute Genome Assembly &amp; Analysis Group"/>
            <consortium name="Computational R&amp;D Group"/>
            <consortium name="and Sequencing Platform"/>
            <person name="Di Palma F."/>
            <person name="Alfoldi J."/>
            <person name="Johnson J."/>
            <person name="Berlin A."/>
            <person name="Gnerre S."/>
            <person name="Jaffe D."/>
            <person name="MacCallum I."/>
            <person name="Young S."/>
            <person name="Walker B.J."/>
            <person name="Lander E.S."/>
            <person name="Lindblad-Toh K."/>
        </authorList>
    </citation>
    <scope>NUCLEOTIDE SEQUENCE [LARGE SCALE GENOMIC DNA]</scope>
</reference>
<proteinExistence type="predicted"/>
<keyword evidence="4" id="KW-1133">Transmembrane helix</keyword>
<dbReference type="Ensembl" id="ENSLOCT00000016534.1">
    <property type="protein sequence ID" value="ENSLOCP00000016504.1"/>
    <property type="gene ID" value="ENSLOCG00000013390.1"/>
</dbReference>
<dbReference type="Gene3D" id="2.60.40.10">
    <property type="entry name" value="Immunoglobulins"/>
    <property type="match status" value="2"/>
</dbReference>
<evidence type="ECO:0000259" key="5">
    <source>
        <dbReference type="PROSITE" id="PS50835"/>
    </source>
</evidence>
<dbReference type="GeneTree" id="ENSGT00940000164625"/>
<sequence>VTITQKPVITFCNPGAASVTFHCEHDQSTHYFIFWYKQSQGGELFLITYSSGTGTADTEPAFNKSKFTMARPQIKKSSLEIKNLESSDTAVYFCASRRSLHCANYEAYFGQGTKLTVLDPSVPVTSPKNLKILKPSKEEIKKKKKATLVCVATGFYPDHITVSWKVNGQDQTKGVKTDDAAIKGNDKKYSITSRLRVRETEWFNPKKKFTCITSFYNGSAYMKNEVQINGELDVNSTGCGLTADAYMGSTKNVSTYYVIFLGKSVMYGLFVTVLAWKIKRNSGKHYN</sequence>
<dbReference type="eggNOG" id="ENOG502S3FK">
    <property type="taxonomic scope" value="Eukaryota"/>
</dbReference>
<dbReference type="InterPro" id="IPR036179">
    <property type="entry name" value="Ig-like_dom_sf"/>
</dbReference>
<evidence type="ECO:0000313" key="6">
    <source>
        <dbReference type="Ensembl" id="ENSLOCP00000016504.1"/>
    </source>
</evidence>
<keyword evidence="2" id="KW-0391">Immunity</keyword>
<evidence type="ECO:0000256" key="3">
    <source>
        <dbReference type="ARBA" id="ARBA00023157"/>
    </source>
</evidence>
<dbReference type="Pfam" id="PF07654">
    <property type="entry name" value="C1-set"/>
    <property type="match status" value="1"/>
</dbReference>